<evidence type="ECO:0000259" key="7">
    <source>
        <dbReference type="Pfam" id="PF00149"/>
    </source>
</evidence>
<dbReference type="EMBL" id="JAKZGS010000011">
    <property type="protein sequence ID" value="MCH7398990.1"/>
    <property type="molecule type" value="Genomic_DNA"/>
</dbReference>
<keyword evidence="1" id="KW-1003">Cell membrane</keyword>
<sequence>MNIQLHQKKVFFASDFHLGAPNETSSTIREKKIIRWLNSIEDEAAAIFLVGDIFDFWFEYDKVIPKGFIRFMGKIADLRDKNIPIVFFTGNHDLWMKDYFTKELGIPVYHHPIEMEIENKKFLIGHGDGLGPGDETYKILKKLFTNPFCKWLFKWLHPDLGMRIAHKWSSNSRLANNNKNEHEFKGNDEWLWEYCKEMDKRQHFDYYIFGHRHLPLELEVGKSSTYINLGEWVNQNTFGVFDGEKVTLKTFDK</sequence>
<accession>A0ABS9UQV1</accession>
<evidence type="ECO:0000256" key="4">
    <source>
        <dbReference type="ARBA" id="ARBA00022801"/>
    </source>
</evidence>
<evidence type="ECO:0000256" key="1">
    <source>
        <dbReference type="ARBA" id="ARBA00022475"/>
    </source>
</evidence>
<dbReference type="RefSeq" id="WP_241275491.1">
    <property type="nucleotide sequence ID" value="NZ_JAKZGS010000011.1"/>
</dbReference>
<evidence type="ECO:0000256" key="5">
    <source>
        <dbReference type="ARBA" id="ARBA00023136"/>
    </source>
</evidence>
<dbReference type="InterPro" id="IPR043461">
    <property type="entry name" value="LpxH-like"/>
</dbReference>
<keyword evidence="2" id="KW-0997">Cell inner membrane</keyword>
<keyword evidence="3" id="KW-0479">Metal-binding</keyword>
<evidence type="ECO:0000256" key="2">
    <source>
        <dbReference type="ARBA" id="ARBA00022519"/>
    </source>
</evidence>
<evidence type="ECO:0000313" key="9">
    <source>
        <dbReference type="Proteomes" id="UP001165488"/>
    </source>
</evidence>
<dbReference type="Pfam" id="PF00149">
    <property type="entry name" value="Metallophos"/>
    <property type="match status" value="1"/>
</dbReference>
<dbReference type="InterPro" id="IPR004843">
    <property type="entry name" value="Calcineurin-like_PHP"/>
</dbReference>
<feature type="domain" description="Calcineurin-like phosphoesterase" evidence="7">
    <location>
        <begin position="9"/>
        <end position="214"/>
    </location>
</feature>
<dbReference type="PANTHER" id="PTHR34990:SF1">
    <property type="entry name" value="UDP-2,3-DIACYLGLUCOSAMINE HYDROLASE"/>
    <property type="match status" value="1"/>
</dbReference>
<organism evidence="8 9">
    <name type="scientific">Belliella calami</name>
    <dbReference type="NCBI Taxonomy" id="2923436"/>
    <lineage>
        <taxon>Bacteria</taxon>
        <taxon>Pseudomonadati</taxon>
        <taxon>Bacteroidota</taxon>
        <taxon>Cytophagia</taxon>
        <taxon>Cytophagales</taxon>
        <taxon>Cyclobacteriaceae</taxon>
        <taxon>Belliella</taxon>
    </lineage>
</organism>
<protein>
    <submittedName>
        <fullName evidence="8">UDP-2,3-diacylglucosamine diphosphatase</fullName>
    </submittedName>
</protein>
<dbReference type="Proteomes" id="UP001165488">
    <property type="component" value="Unassembled WGS sequence"/>
</dbReference>
<keyword evidence="6" id="KW-0464">Manganese</keyword>
<keyword evidence="9" id="KW-1185">Reference proteome</keyword>
<dbReference type="Gene3D" id="3.60.21.10">
    <property type="match status" value="1"/>
</dbReference>
<dbReference type="PANTHER" id="PTHR34990">
    <property type="entry name" value="UDP-2,3-DIACYLGLUCOSAMINE HYDROLASE-RELATED"/>
    <property type="match status" value="1"/>
</dbReference>
<evidence type="ECO:0000256" key="6">
    <source>
        <dbReference type="ARBA" id="ARBA00023211"/>
    </source>
</evidence>
<evidence type="ECO:0000256" key="3">
    <source>
        <dbReference type="ARBA" id="ARBA00022723"/>
    </source>
</evidence>
<gene>
    <name evidence="8" type="ORF">MM236_13375</name>
</gene>
<dbReference type="SUPFAM" id="SSF56300">
    <property type="entry name" value="Metallo-dependent phosphatases"/>
    <property type="match status" value="1"/>
</dbReference>
<keyword evidence="5" id="KW-0472">Membrane</keyword>
<dbReference type="CDD" id="cd07398">
    <property type="entry name" value="MPP_YbbF-LpxH"/>
    <property type="match status" value="1"/>
</dbReference>
<keyword evidence="4" id="KW-0378">Hydrolase</keyword>
<reference evidence="8" key="1">
    <citation type="submission" date="2022-03" db="EMBL/GenBank/DDBJ databases">
        <title>De novo assembled genomes of Belliella spp. (Cyclobacteriaceae) strains.</title>
        <authorList>
            <person name="Szabo A."/>
            <person name="Korponai K."/>
            <person name="Felfoldi T."/>
        </authorList>
    </citation>
    <scope>NUCLEOTIDE SEQUENCE</scope>
    <source>
        <strain evidence="8">DSM 107340</strain>
    </source>
</reference>
<proteinExistence type="predicted"/>
<name>A0ABS9UQV1_9BACT</name>
<evidence type="ECO:0000313" key="8">
    <source>
        <dbReference type="EMBL" id="MCH7398990.1"/>
    </source>
</evidence>
<comment type="caution">
    <text evidence="8">The sequence shown here is derived from an EMBL/GenBank/DDBJ whole genome shotgun (WGS) entry which is preliminary data.</text>
</comment>
<dbReference type="InterPro" id="IPR029052">
    <property type="entry name" value="Metallo-depent_PP-like"/>
</dbReference>